<proteinExistence type="predicted"/>
<keyword evidence="1" id="KW-0732">Signal</keyword>
<sequence length="156" mass="16485">MVMHALPACRLWLALRLSTSSLQVVGQLLPLQNSAAISKAARGVQRLRWMSPLRGLLLHPPHTVTRRTPRVADPVSLLLSPPSLLPLHALQVWDIPEMVLGLSKALTRGGARGPAGQPVYELVARQAGLAARHVELGSAGGRLGGDEPASQADGTA</sequence>
<name>A0A0D9WF30_9ORYZ</name>
<reference evidence="2 3" key="1">
    <citation type="submission" date="2012-08" db="EMBL/GenBank/DDBJ databases">
        <title>Oryza genome evolution.</title>
        <authorList>
            <person name="Wing R.A."/>
        </authorList>
    </citation>
    <scope>NUCLEOTIDE SEQUENCE</scope>
</reference>
<reference evidence="2" key="3">
    <citation type="submission" date="2015-04" db="UniProtKB">
        <authorList>
            <consortium name="EnsemblPlants"/>
        </authorList>
    </citation>
    <scope>IDENTIFICATION</scope>
</reference>
<accession>A0A0D9WF30</accession>
<evidence type="ECO:0000256" key="1">
    <source>
        <dbReference type="SAM" id="SignalP"/>
    </source>
</evidence>
<keyword evidence="3" id="KW-1185">Reference proteome</keyword>
<evidence type="ECO:0000313" key="3">
    <source>
        <dbReference type="Proteomes" id="UP000032180"/>
    </source>
</evidence>
<dbReference type="HOGENOM" id="CLU_1689261_0_0_1"/>
<dbReference type="EnsemblPlants" id="LPERR05G09160.1">
    <property type="protein sequence ID" value="LPERR05G09160.1"/>
    <property type="gene ID" value="LPERR05G09160"/>
</dbReference>
<protein>
    <submittedName>
        <fullName evidence="2">Uncharacterized protein</fullName>
    </submittedName>
</protein>
<feature type="signal peptide" evidence="1">
    <location>
        <begin position="1"/>
        <end position="21"/>
    </location>
</feature>
<feature type="chain" id="PRO_5002348718" evidence="1">
    <location>
        <begin position="22"/>
        <end position="156"/>
    </location>
</feature>
<dbReference type="AlphaFoldDB" id="A0A0D9WF30"/>
<dbReference type="Proteomes" id="UP000032180">
    <property type="component" value="Chromosome 5"/>
</dbReference>
<organism evidence="2 3">
    <name type="scientific">Leersia perrieri</name>
    <dbReference type="NCBI Taxonomy" id="77586"/>
    <lineage>
        <taxon>Eukaryota</taxon>
        <taxon>Viridiplantae</taxon>
        <taxon>Streptophyta</taxon>
        <taxon>Embryophyta</taxon>
        <taxon>Tracheophyta</taxon>
        <taxon>Spermatophyta</taxon>
        <taxon>Magnoliopsida</taxon>
        <taxon>Liliopsida</taxon>
        <taxon>Poales</taxon>
        <taxon>Poaceae</taxon>
        <taxon>BOP clade</taxon>
        <taxon>Oryzoideae</taxon>
        <taxon>Oryzeae</taxon>
        <taxon>Oryzinae</taxon>
        <taxon>Leersia</taxon>
    </lineage>
</organism>
<reference evidence="3" key="2">
    <citation type="submission" date="2013-12" db="EMBL/GenBank/DDBJ databases">
        <authorList>
            <person name="Yu Y."/>
            <person name="Lee S."/>
            <person name="de Baynast K."/>
            <person name="Wissotski M."/>
            <person name="Liu L."/>
            <person name="Talag J."/>
            <person name="Goicoechea J."/>
            <person name="Angelova A."/>
            <person name="Jetty R."/>
            <person name="Kudrna D."/>
            <person name="Golser W."/>
            <person name="Rivera L."/>
            <person name="Zhang J."/>
            <person name="Wing R."/>
        </authorList>
    </citation>
    <scope>NUCLEOTIDE SEQUENCE</scope>
</reference>
<dbReference type="Gramene" id="LPERR05G09160.1">
    <property type="protein sequence ID" value="LPERR05G09160.1"/>
    <property type="gene ID" value="LPERR05G09160"/>
</dbReference>
<evidence type="ECO:0000313" key="2">
    <source>
        <dbReference type="EnsemblPlants" id="LPERR05G09160.1"/>
    </source>
</evidence>